<name>A0A371BB89_9BRAD</name>
<dbReference type="GO" id="GO:0003723">
    <property type="term" value="F:RNA binding"/>
    <property type="evidence" value="ECO:0007669"/>
    <property type="project" value="UniProtKB-UniRule"/>
</dbReference>
<organism evidence="2 3">
    <name type="scientific">Undibacter mobilis</name>
    <dbReference type="NCBI Taxonomy" id="2292256"/>
    <lineage>
        <taxon>Bacteria</taxon>
        <taxon>Pseudomonadati</taxon>
        <taxon>Pseudomonadota</taxon>
        <taxon>Alphaproteobacteria</taxon>
        <taxon>Hyphomicrobiales</taxon>
        <taxon>Nitrobacteraceae</taxon>
        <taxon>Undibacter</taxon>
    </lineage>
</organism>
<accession>A0A371BB89</accession>
<dbReference type="SUPFAM" id="SSF53335">
    <property type="entry name" value="S-adenosyl-L-methionine-dependent methyltransferases"/>
    <property type="match status" value="1"/>
</dbReference>
<dbReference type="InterPro" id="IPR029063">
    <property type="entry name" value="SAM-dependent_MTases_sf"/>
</dbReference>
<comment type="caution">
    <text evidence="2">The sequence shown here is derived from an EMBL/GenBank/DDBJ whole genome shotgun (WGS) entry which is preliminary data.</text>
</comment>
<keyword evidence="1" id="KW-0698">rRNA processing</keyword>
<evidence type="ECO:0000313" key="2">
    <source>
        <dbReference type="EMBL" id="RDV04866.1"/>
    </source>
</evidence>
<keyword evidence="1 2" id="KW-0808">Transferase</keyword>
<comment type="function">
    <text evidence="1">Specifically methylates the adenine in position 2030 of 23S rRNA.</text>
</comment>
<feature type="binding site" evidence="1">
    <location>
        <position position="18"/>
    </location>
    <ligand>
        <name>S-adenosyl-L-methionine</name>
        <dbReference type="ChEBI" id="CHEBI:59789"/>
    </ligand>
</feature>
<dbReference type="AlphaFoldDB" id="A0A371BB89"/>
<feature type="binding site" evidence="1">
    <location>
        <position position="106"/>
    </location>
    <ligand>
        <name>S-adenosyl-L-methionine</name>
        <dbReference type="ChEBI" id="CHEBI:59789"/>
    </ligand>
</feature>
<dbReference type="RefSeq" id="WP_115516893.1">
    <property type="nucleotide sequence ID" value="NZ_QRGO01000001.1"/>
</dbReference>
<dbReference type="EMBL" id="QRGO01000001">
    <property type="protein sequence ID" value="RDV04866.1"/>
    <property type="molecule type" value="Genomic_DNA"/>
</dbReference>
<dbReference type="Gene3D" id="3.40.50.150">
    <property type="entry name" value="Vaccinia Virus protein VP39"/>
    <property type="match status" value="1"/>
</dbReference>
<feature type="binding site" evidence="1">
    <location>
        <position position="41"/>
    </location>
    <ligand>
        <name>S-adenosyl-L-methionine</name>
        <dbReference type="ChEBI" id="CHEBI:59789"/>
    </ligand>
</feature>
<dbReference type="PANTHER" id="PTHR37426">
    <property type="entry name" value="RIBOSOMAL RNA LARGE SUBUNIT METHYLTRANSFERASE J"/>
    <property type="match status" value="1"/>
</dbReference>
<comment type="subunit">
    <text evidence="1">Monomer.</text>
</comment>
<evidence type="ECO:0000313" key="3">
    <source>
        <dbReference type="Proteomes" id="UP000263993"/>
    </source>
</evidence>
<feature type="active site" description="Proton acceptor" evidence="1">
    <location>
        <position position="170"/>
    </location>
</feature>
<dbReference type="GO" id="GO:0070475">
    <property type="term" value="P:rRNA base methylation"/>
    <property type="evidence" value="ECO:0007669"/>
    <property type="project" value="UniProtKB-UniRule"/>
</dbReference>
<feature type="binding site" evidence="1">
    <location>
        <position position="124"/>
    </location>
    <ligand>
        <name>S-adenosyl-L-methionine</name>
        <dbReference type="ChEBI" id="CHEBI:59789"/>
    </ligand>
</feature>
<feature type="binding site" evidence="1">
    <location>
        <begin position="149"/>
        <end position="150"/>
    </location>
    <ligand>
        <name>S-adenosyl-L-methionine</name>
        <dbReference type="ChEBI" id="CHEBI:59789"/>
    </ligand>
</feature>
<gene>
    <name evidence="1" type="primary">rlmJ</name>
    <name evidence="2" type="ORF">DXH78_10000</name>
</gene>
<dbReference type="GO" id="GO:0036307">
    <property type="term" value="F:23S rRNA (adenine(2030)-N(6))-methyltransferase activity"/>
    <property type="evidence" value="ECO:0007669"/>
    <property type="project" value="UniProtKB-UniRule"/>
</dbReference>
<dbReference type="InterPro" id="IPR007473">
    <property type="entry name" value="RlmJ"/>
</dbReference>
<keyword evidence="1" id="KW-0949">S-adenosyl-L-methionine</keyword>
<keyword evidence="3" id="KW-1185">Reference proteome</keyword>
<dbReference type="OrthoDB" id="9791274at2"/>
<dbReference type="GO" id="GO:0005829">
    <property type="term" value="C:cytosol"/>
    <property type="evidence" value="ECO:0007669"/>
    <property type="project" value="TreeGrafter"/>
</dbReference>
<keyword evidence="1 2" id="KW-0489">Methyltransferase</keyword>
<dbReference type="EC" id="2.1.1.266" evidence="1"/>
<dbReference type="PANTHER" id="PTHR37426:SF1">
    <property type="entry name" value="RIBOSOMAL RNA LARGE SUBUNIT METHYLTRANSFERASE J"/>
    <property type="match status" value="1"/>
</dbReference>
<dbReference type="Pfam" id="PF04378">
    <property type="entry name" value="RsmJ"/>
    <property type="match status" value="1"/>
</dbReference>
<reference evidence="3" key="1">
    <citation type="submission" date="2018-08" db="EMBL/GenBank/DDBJ databases">
        <authorList>
            <person name="Kim S.-J."/>
            <person name="Jung G.-Y."/>
        </authorList>
    </citation>
    <scope>NUCLEOTIDE SEQUENCE [LARGE SCALE GENOMIC DNA]</scope>
    <source>
        <strain evidence="3">GY_H</strain>
    </source>
</reference>
<dbReference type="HAMAP" id="MF_00934">
    <property type="entry name" value="23SrRNA_methyltr_J"/>
    <property type="match status" value="1"/>
</dbReference>
<sequence length="288" mass="31898">MNYRHAFHAGNFADVFKHVVLCRILHYLCEKPAAFRVIDTHAGAGLYDLTSSEARRGGEWPGGIGRLMAAAESGDIPADAATLLKPYFDVLGALNERGQLKIYPGSPAVTRAFLRPQDKLIACEIEPDAVRALARNLDNDGRIKSIAIDGWTALSAYVPPPERRGLVLVDPPFEEEADFHRLSHLLGVAHRKWATGIYALWYPIKGRGEADELAKRVRKLGISKVLRAEHLVSPVRDQTRLNGSGFILVNPPWTLERELEVLLPLLAQVLARETNSGGYRLDWLAGEN</sequence>
<evidence type="ECO:0000256" key="1">
    <source>
        <dbReference type="HAMAP-Rule" id="MF_00934"/>
    </source>
</evidence>
<keyword evidence="1" id="KW-0694">RNA-binding</keyword>
<protein>
    <recommendedName>
        <fullName evidence="1">Ribosomal RNA large subunit methyltransferase J</fullName>
        <ecNumber evidence="1">2.1.1.266</ecNumber>
    </recommendedName>
    <alternativeName>
        <fullName evidence="1">23S rRNA (adenine(2030)-N6)-methyltransferase</fullName>
    </alternativeName>
    <alternativeName>
        <fullName evidence="1">23S rRNA m6A2030 methyltransferase</fullName>
    </alternativeName>
</protein>
<dbReference type="Proteomes" id="UP000263993">
    <property type="component" value="Unassembled WGS sequence"/>
</dbReference>
<comment type="catalytic activity">
    <reaction evidence="1">
        <text>adenosine(2030) in 23S rRNA + S-adenosyl-L-methionine = N(6)-methyladenosine(2030) in 23S rRNA + S-adenosyl-L-homocysteine + H(+)</text>
        <dbReference type="Rhea" id="RHEA:43736"/>
        <dbReference type="Rhea" id="RHEA-COMP:10668"/>
        <dbReference type="Rhea" id="RHEA-COMP:10669"/>
        <dbReference type="ChEBI" id="CHEBI:15378"/>
        <dbReference type="ChEBI" id="CHEBI:57856"/>
        <dbReference type="ChEBI" id="CHEBI:59789"/>
        <dbReference type="ChEBI" id="CHEBI:74411"/>
        <dbReference type="ChEBI" id="CHEBI:74449"/>
        <dbReference type="EC" id="2.1.1.266"/>
    </reaction>
</comment>
<feature type="site" description="Interaction with substrate rRNA" evidence="1">
    <location>
        <position position="3"/>
    </location>
</feature>
<comment type="similarity">
    <text evidence="1">Belongs to the RlmJ family.</text>
</comment>
<proteinExistence type="inferred from homology"/>
<feature type="binding site" evidence="1">
    <location>
        <position position="170"/>
    </location>
    <ligand>
        <name>S-adenosyl-L-methionine</name>
        <dbReference type="ChEBI" id="CHEBI:59789"/>
    </ligand>
</feature>